<evidence type="ECO:0000313" key="1">
    <source>
        <dbReference type="EMBL" id="KFD47274.1"/>
    </source>
</evidence>
<name>A0A085LQM8_9BILA</name>
<proteinExistence type="predicted"/>
<dbReference type="Proteomes" id="UP000030764">
    <property type="component" value="Unassembled WGS sequence"/>
</dbReference>
<feature type="non-terminal residue" evidence="1">
    <location>
        <position position="380"/>
    </location>
</feature>
<dbReference type="EMBL" id="KL363334">
    <property type="protein sequence ID" value="KFD47274.1"/>
    <property type="molecule type" value="Genomic_DNA"/>
</dbReference>
<organism evidence="1 2">
    <name type="scientific">Trichuris suis</name>
    <name type="common">pig whipworm</name>
    <dbReference type="NCBI Taxonomy" id="68888"/>
    <lineage>
        <taxon>Eukaryota</taxon>
        <taxon>Metazoa</taxon>
        <taxon>Ecdysozoa</taxon>
        <taxon>Nematoda</taxon>
        <taxon>Enoplea</taxon>
        <taxon>Dorylaimia</taxon>
        <taxon>Trichinellida</taxon>
        <taxon>Trichuridae</taxon>
        <taxon>Trichuris</taxon>
    </lineage>
</organism>
<protein>
    <submittedName>
        <fullName evidence="1">Uncharacterized protein</fullName>
    </submittedName>
</protein>
<accession>A0A085LQM8</accession>
<gene>
    <name evidence="1" type="ORF">M513_11874</name>
</gene>
<dbReference type="AlphaFoldDB" id="A0A085LQM8"/>
<reference evidence="1 2" key="1">
    <citation type="journal article" date="2014" name="Nat. Genet.">
        <title>Genome and transcriptome of the porcine whipworm Trichuris suis.</title>
        <authorList>
            <person name="Jex A.R."/>
            <person name="Nejsum P."/>
            <person name="Schwarz E.M."/>
            <person name="Hu L."/>
            <person name="Young N.D."/>
            <person name="Hall R.S."/>
            <person name="Korhonen P.K."/>
            <person name="Liao S."/>
            <person name="Thamsborg S."/>
            <person name="Xia J."/>
            <person name="Xu P."/>
            <person name="Wang S."/>
            <person name="Scheerlinck J.P."/>
            <person name="Hofmann A."/>
            <person name="Sternberg P.W."/>
            <person name="Wang J."/>
            <person name="Gasser R.B."/>
        </authorList>
    </citation>
    <scope>NUCLEOTIDE SEQUENCE [LARGE SCALE GENOMIC DNA]</scope>
    <source>
        <strain evidence="1">DCEP-RM93M</strain>
    </source>
</reference>
<sequence length="380" mass="42608">MLVPTVNIFRLLVNVRTVYRSICTTVMQVYAVEFFNCNVERLLIEKCMPLSTFRRLVRLVSGRVKDKSVLFRKCAVDLLTALAENSPFLVELSIESVSRRTDNVKADFERLRLLSELVDCTFVVHPVLAVVSVLPADGISKREETEVCNRAGNAAEEAVESVHNTFWKEGAFVPTEELWMAIASAQSLKQDICNAYQLISVGNFQEAVTVMIAVNRKHANNCNFSLMMNSDLSLDEFKAQVMRSLLRNVYMRLRTAASVIYPSISKEQVANAIDYPAGVDLLRKQLVCAFLEVSIRRGVRQAGAAFLISLHLSLDEFKAQVMRLLRKVYMGLGTAGSVIYPSISKERVANAIDYPAGVDLLRKQLVCAFLEVSIRRGVRQ</sequence>
<evidence type="ECO:0000313" key="2">
    <source>
        <dbReference type="Proteomes" id="UP000030764"/>
    </source>
</evidence>
<keyword evidence="2" id="KW-1185">Reference proteome</keyword>